<protein>
    <submittedName>
        <fullName evidence="2">Uncharacterized protein</fullName>
    </submittedName>
</protein>
<feature type="transmembrane region" description="Helical" evidence="1">
    <location>
        <begin position="6"/>
        <end position="26"/>
    </location>
</feature>
<keyword evidence="1" id="KW-0812">Transmembrane</keyword>
<gene>
    <name evidence="2" type="ORF">B9W14_08170</name>
</gene>
<evidence type="ECO:0000313" key="2">
    <source>
        <dbReference type="EMBL" id="AWI04469.1"/>
    </source>
</evidence>
<dbReference type="RefSeq" id="WP_029160189.1">
    <property type="nucleotide sequence ID" value="NZ_CP020953.1"/>
</dbReference>
<sequence length="63" mass="7245">MNLNFIITILCITMLGIVAMLLGFCYKQELMKALFQSKTTLKKDEISSEITLNLDKKEKECNK</sequence>
<dbReference type="AlphaFoldDB" id="A0A2U8DP84"/>
<dbReference type="OrthoDB" id="1922996at2"/>
<dbReference type="Proteomes" id="UP000244910">
    <property type="component" value="Chromosome"/>
</dbReference>
<evidence type="ECO:0000256" key="1">
    <source>
        <dbReference type="SAM" id="Phobius"/>
    </source>
</evidence>
<organism evidence="2 3">
    <name type="scientific">Clostridium drakei</name>
    <dbReference type="NCBI Taxonomy" id="332101"/>
    <lineage>
        <taxon>Bacteria</taxon>
        <taxon>Bacillati</taxon>
        <taxon>Bacillota</taxon>
        <taxon>Clostridia</taxon>
        <taxon>Eubacteriales</taxon>
        <taxon>Clostridiaceae</taxon>
        <taxon>Clostridium</taxon>
    </lineage>
</organism>
<keyword evidence="3" id="KW-1185">Reference proteome</keyword>
<dbReference type="KEGG" id="cdrk:B9W14_08170"/>
<keyword evidence="1" id="KW-0472">Membrane</keyword>
<dbReference type="EMBL" id="CP020953">
    <property type="protein sequence ID" value="AWI04469.1"/>
    <property type="molecule type" value="Genomic_DNA"/>
</dbReference>
<accession>A0A2U8DP84</accession>
<proteinExistence type="predicted"/>
<reference evidence="3" key="1">
    <citation type="submission" date="2017-04" db="EMBL/GenBank/DDBJ databases">
        <authorList>
            <person name="Song Y."/>
            <person name="Cho B.-K."/>
        </authorList>
    </citation>
    <scope>NUCLEOTIDE SEQUENCE [LARGE SCALE GENOMIC DNA]</scope>
    <source>
        <strain evidence="3">SL1</strain>
    </source>
</reference>
<evidence type="ECO:0000313" key="3">
    <source>
        <dbReference type="Proteomes" id="UP000244910"/>
    </source>
</evidence>
<name>A0A2U8DP84_9CLOT</name>
<keyword evidence="1" id="KW-1133">Transmembrane helix</keyword>